<dbReference type="EMBL" id="MRZV01000594">
    <property type="protein sequence ID" value="PIK47218.1"/>
    <property type="molecule type" value="Genomic_DNA"/>
</dbReference>
<dbReference type="PANTHER" id="PTHR15243:SF0">
    <property type="entry name" value="SERINE_THREONINE-PROTEIN KINASE 19"/>
    <property type="match status" value="1"/>
</dbReference>
<dbReference type="GO" id="GO:0016301">
    <property type="term" value="F:kinase activity"/>
    <property type="evidence" value="ECO:0007669"/>
    <property type="project" value="UniProtKB-KW"/>
</dbReference>
<proteinExistence type="inferred from homology"/>
<keyword evidence="2" id="KW-0418">Kinase</keyword>
<organism evidence="2 3">
    <name type="scientific">Stichopus japonicus</name>
    <name type="common">Sea cucumber</name>
    <dbReference type="NCBI Taxonomy" id="307972"/>
    <lineage>
        <taxon>Eukaryota</taxon>
        <taxon>Metazoa</taxon>
        <taxon>Echinodermata</taxon>
        <taxon>Eleutherozoa</taxon>
        <taxon>Echinozoa</taxon>
        <taxon>Holothuroidea</taxon>
        <taxon>Aspidochirotacea</taxon>
        <taxon>Aspidochirotida</taxon>
        <taxon>Stichopodidae</taxon>
        <taxon>Apostichopus</taxon>
    </lineage>
</organism>
<dbReference type="GO" id="GO:0046579">
    <property type="term" value="P:positive regulation of Ras protein signal transduction"/>
    <property type="evidence" value="ECO:0007669"/>
    <property type="project" value="TreeGrafter"/>
</dbReference>
<sequence>MFARSVQENLAEMPPRSLKMIMKRSNPRAMFYGKRQKKAAMHEENSASGDDAVDTDTALAFFRSMFNSAKFNDRVPPIIFKHQLYSVVNNRTQVDRDINRLQEKKEIKLFHFDDESENCLVFTEDYKKCLRNSEHCPHDITEKFISVLVDGSTDLTFNKTTMSSWGFQEKDITKLLHSGLLTVRDIGSWWLAIPGAGIFMKCYRKGRDAMLRTIRTSRRKEILMQELEGRKLQAVEPLGMKYHLYDILGAEHVIKIQTTSGVLLRYDM</sequence>
<evidence type="ECO:0000256" key="1">
    <source>
        <dbReference type="ARBA" id="ARBA00093458"/>
    </source>
</evidence>
<dbReference type="OrthoDB" id="10261701at2759"/>
<keyword evidence="3" id="KW-1185">Reference proteome</keyword>
<comment type="caution">
    <text evidence="2">The sequence shown here is derived from an EMBL/GenBank/DDBJ whole genome shotgun (WGS) entry which is preliminary data.</text>
</comment>
<keyword evidence="2" id="KW-0808">Transferase</keyword>
<dbReference type="Pfam" id="PF10494">
    <property type="entry name" value="Stk19"/>
    <property type="match status" value="1"/>
</dbReference>
<dbReference type="STRING" id="307972.A0A2G8KGU2"/>
<name>A0A2G8KGU2_STIJA</name>
<dbReference type="InterPro" id="IPR018865">
    <property type="entry name" value="STK19-like"/>
</dbReference>
<protein>
    <submittedName>
        <fullName evidence="2">Putative serine/threonine-protein kinase 19</fullName>
    </submittedName>
</protein>
<comment type="similarity">
    <text evidence="1">Belongs to the STK19 family.</text>
</comment>
<gene>
    <name evidence="2" type="ORF">BSL78_15906</name>
</gene>
<accession>A0A2G8KGU2</accession>
<dbReference type="AlphaFoldDB" id="A0A2G8KGU2"/>
<dbReference type="PANTHER" id="PTHR15243">
    <property type="entry name" value="SERINE/THREONINE-PROTEIN KINASE 19"/>
    <property type="match status" value="1"/>
</dbReference>
<evidence type="ECO:0000313" key="2">
    <source>
        <dbReference type="EMBL" id="PIK47218.1"/>
    </source>
</evidence>
<reference evidence="2 3" key="1">
    <citation type="journal article" date="2017" name="PLoS Biol.">
        <title>The sea cucumber genome provides insights into morphological evolution and visceral regeneration.</title>
        <authorList>
            <person name="Zhang X."/>
            <person name="Sun L."/>
            <person name="Yuan J."/>
            <person name="Sun Y."/>
            <person name="Gao Y."/>
            <person name="Zhang L."/>
            <person name="Li S."/>
            <person name="Dai H."/>
            <person name="Hamel J.F."/>
            <person name="Liu C."/>
            <person name="Yu Y."/>
            <person name="Liu S."/>
            <person name="Lin W."/>
            <person name="Guo K."/>
            <person name="Jin S."/>
            <person name="Xu P."/>
            <person name="Storey K.B."/>
            <person name="Huan P."/>
            <person name="Zhang T."/>
            <person name="Zhou Y."/>
            <person name="Zhang J."/>
            <person name="Lin C."/>
            <person name="Li X."/>
            <person name="Xing L."/>
            <person name="Huo D."/>
            <person name="Sun M."/>
            <person name="Wang L."/>
            <person name="Mercier A."/>
            <person name="Li F."/>
            <person name="Yang H."/>
            <person name="Xiang J."/>
        </authorList>
    </citation>
    <scope>NUCLEOTIDE SEQUENCE [LARGE SCALE GENOMIC DNA]</scope>
    <source>
        <strain evidence="2">Shaxun</strain>
        <tissue evidence="2">Muscle</tissue>
    </source>
</reference>
<dbReference type="Proteomes" id="UP000230750">
    <property type="component" value="Unassembled WGS sequence"/>
</dbReference>
<evidence type="ECO:0000313" key="3">
    <source>
        <dbReference type="Proteomes" id="UP000230750"/>
    </source>
</evidence>